<keyword evidence="1" id="KW-0963">Cytoplasm</keyword>
<dbReference type="NCBIfam" id="TIGR01143">
    <property type="entry name" value="murF"/>
    <property type="match status" value="1"/>
</dbReference>
<gene>
    <name evidence="14" type="ORF">UFOPK3775_00090</name>
</gene>
<dbReference type="Gene3D" id="3.40.1390.10">
    <property type="entry name" value="MurE/MurF, N-terminal domain"/>
    <property type="match status" value="1"/>
</dbReference>
<evidence type="ECO:0000256" key="6">
    <source>
        <dbReference type="ARBA" id="ARBA00022960"/>
    </source>
</evidence>
<dbReference type="InterPro" id="IPR005863">
    <property type="entry name" value="UDP-N-AcMur_synth"/>
</dbReference>
<feature type="domain" description="Mur ligase C-terminal" evidence="12">
    <location>
        <begin position="315"/>
        <end position="437"/>
    </location>
</feature>
<feature type="domain" description="Mur ligase N-terminal catalytic" evidence="11">
    <location>
        <begin position="30"/>
        <end position="78"/>
    </location>
</feature>
<organism evidence="14">
    <name type="scientific">freshwater metagenome</name>
    <dbReference type="NCBI Taxonomy" id="449393"/>
    <lineage>
        <taxon>unclassified sequences</taxon>
        <taxon>metagenomes</taxon>
        <taxon>ecological metagenomes</taxon>
    </lineage>
</organism>
<keyword evidence="6" id="KW-0133">Cell shape</keyword>
<dbReference type="PROSITE" id="PS51257">
    <property type="entry name" value="PROKAR_LIPOPROTEIN"/>
    <property type="match status" value="1"/>
</dbReference>
<dbReference type="InterPro" id="IPR036565">
    <property type="entry name" value="Mur-like_cat_sf"/>
</dbReference>
<dbReference type="GO" id="GO:0047480">
    <property type="term" value="F:UDP-N-acetylmuramoyl-tripeptide-D-alanyl-D-alanine ligase activity"/>
    <property type="evidence" value="ECO:0007669"/>
    <property type="project" value="InterPro"/>
</dbReference>
<evidence type="ECO:0000259" key="12">
    <source>
        <dbReference type="Pfam" id="PF02875"/>
    </source>
</evidence>
<keyword evidence="8" id="KW-0131">Cell cycle</keyword>
<evidence type="ECO:0000256" key="7">
    <source>
        <dbReference type="ARBA" id="ARBA00022984"/>
    </source>
</evidence>
<accession>A0A6J5YQP4</accession>
<dbReference type="Pfam" id="PF08245">
    <property type="entry name" value="Mur_ligase_M"/>
    <property type="match status" value="1"/>
</dbReference>
<dbReference type="EMBL" id="CAESAK010000006">
    <property type="protein sequence ID" value="CAB4330183.1"/>
    <property type="molecule type" value="Genomic_DNA"/>
</dbReference>
<dbReference type="SUPFAM" id="SSF63418">
    <property type="entry name" value="MurE/MurF N-terminal domain"/>
    <property type="match status" value="1"/>
</dbReference>
<dbReference type="InterPro" id="IPR035911">
    <property type="entry name" value="MurE/MurF_N"/>
</dbReference>
<dbReference type="Pfam" id="PF01225">
    <property type="entry name" value="Mur_ligase"/>
    <property type="match status" value="1"/>
</dbReference>
<evidence type="ECO:0000256" key="9">
    <source>
        <dbReference type="ARBA" id="ARBA00023316"/>
    </source>
</evidence>
<dbReference type="InterPro" id="IPR036615">
    <property type="entry name" value="Mur_ligase_C_dom_sf"/>
</dbReference>
<dbReference type="SUPFAM" id="SSF53623">
    <property type="entry name" value="MurD-like peptide ligases, catalytic domain"/>
    <property type="match status" value="1"/>
</dbReference>
<evidence type="ECO:0000256" key="4">
    <source>
        <dbReference type="ARBA" id="ARBA00022741"/>
    </source>
</evidence>
<evidence type="ECO:0000259" key="13">
    <source>
        <dbReference type="Pfam" id="PF08245"/>
    </source>
</evidence>
<dbReference type="SUPFAM" id="SSF53244">
    <property type="entry name" value="MurD-like peptide ligases, peptide-binding domain"/>
    <property type="match status" value="1"/>
</dbReference>
<evidence type="ECO:0000256" key="8">
    <source>
        <dbReference type="ARBA" id="ARBA00023306"/>
    </source>
</evidence>
<keyword evidence="2" id="KW-0436">Ligase</keyword>
<dbReference type="InterPro" id="IPR051046">
    <property type="entry name" value="MurCDEF_CellWall_CoF430Synth"/>
</dbReference>
<evidence type="ECO:0000256" key="10">
    <source>
        <dbReference type="ARBA" id="ARBA00031461"/>
    </source>
</evidence>
<dbReference type="GO" id="GO:0005524">
    <property type="term" value="F:ATP binding"/>
    <property type="evidence" value="ECO:0007669"/>
    <property type="project" value="UniProtKB-KW"/>
</dbReference>
<keyword evidence="4" id="KW-0547">Nucleotide-binding</keyword>
<evidence type="ECO:0000256" key="3">
    <source>
        <dbReference type="ARBA" id="ARBA00022618"/>
    </source>
</evidence>
<dbReference type="Gene3D" id="3.90.190.20">
    <property type="entry name" value="Mur ligase, C-terminal domain"/>
    <property type="match status" value="1"/>
</dbReference>
<dbReference type="InterPro" id="IPR000713">
    <property type="entry name" value="Mur_ligase_N"/>
</dbReference>
<dbReference type="Pfam" id="PF02875">
    <property type="entry name" value="Mur_ligase_C"/>
    <property type="match status" value="1"/>
</dbReference>
<dbReference type="Gene3D" id="3.40.1190.10">
    <property type="entry name" value="Mur-like, catalytic domain"/>
    <property type="match status" value="1"/>
</dbReference>
<sequence length="464" mass="49442">MIRLAASEIAKIVGGVLHGGETVVFAPAQISSASCVEGSIFIALKGERVDGHDFIDDAFAHGAVLALVDHQVSQRCIVVADVTNALAALARYVREQLPELKVIGITGSQGKTTTKELLFSVLSGKNATIAPRGNHNNELGVPLTLLLCDEETKFCIVEMGARHIGDISYLCSIAKPDIGVVLRVAAAHLGEFGSIENIAQAKSEMISGLNGKGVAILGDYDVFTPQMKSLHTSKTFLFGEKPHDDIRAADIELRDGRAHFDLVTPDGRSPVALRLLGVHQIANALAAATVAHALGMNSEEISGALSLAQSHASWRMELHELPDLLLINDSYNASPDSMEAALRTLAHLSQERGGESWAFIGKMAELGESSPAEHASIGTLASEIGIDHLVAIAAPEYGGALSDSGSTSLHLCRDQSQALELLAYMNRGDVVLIKASRSEKFEELASAIEIFWMNKIENEMAENS</sequence>
<proteinExistence type="inferred from homology"/>
<dbReference type="GO" id="GO:0009252">
    <property type="term" value="P:peptidoglycan biosynthetic process"/>
    <property type="evidence" value="ECO:0007669"/>
    <property type="project" value="UniProtKB-KW"/>
</dbReference>
<evidence type="ECO:0000256" key="5">
    <source>
        <dbReference type="ARBA" id="ARBA00022840"/>
    </source>
</evidence>
<keyword evidence="3" id="KW-0132">Cell division</keyword>
<name>A0A6J5YQP4_9ZZZZ</name>
<dbReference type="GO" id="GO:0051301">
    <property type="term" value="P:cell division"/>
    <property type="evidence" value="ECO:0007669"/>
    <property type="project" value="UniProtKB-KW"/>
</dbReference>
<dbReference type="GO" id="GO:0071555">
    <property type="term" value="P:cell wall organization"/>
    <property type="evidence" value="ECO:0007669"/>
    <property type="project" value="UniProtKB-KW"/>
</dbReference>
<dbReference type="PANTHER" id="PTHR43024:SF1">
    <property type="entry name" value="UDP-N-ACETYLMURAMOYL-TRIPEPTIDE--D-ALANYL-D-ALANINE LIGASE"/>
    <property type="match status" value="1"/>
</dbReference>
<dbReference type="InterPro" id="IPR013221">
    <property type="entry name" value="Mur_ligase_cen"/>
</dbReference>
<dbReference type="HAMAP" id="MF_02019">
    <property type="entry name" value="MurF"/>
    <property type="match status" value="1"/>
</dbReference>
<evidence type="ECO:0000313" key="14">
    <source>
        <dbReference type="EMBL" id="CAB4330183.1"/>
    </source>
</evidence>
<dbReference type="GO" id="GO:0008360">
    <property type="term" value="P:regulation of cell shape"/>
    <property type="evidence" value="ECO:0007669"/>
    <property type="project" value="UniProtKB-KW"/>
</dbReference>
<keyword evidence="9" id="KW-0961">Cell wall biogenesis/degradation</keyword>
<dbReference type="InterPro" id="IPR004101">
    <property type="entry name" value="Mur_ligase_C"/>
</dbReference>
<protein>
    <recommendedName>
        <fullName evidence="10">UDP-MurNAc-pentapeptide synthetase</fullName>
    </recommendedName>
</protein>
<evidence type="ECO:0000259" key="11">
    <source>
        <dbReference type="Pfam" id="PF01225"/>
    </source>
</evidence>
<evidence type="ECO:0000256" key="2">
    <source>
        <dbReference type="ARBA" id="ARBA00022598"/>
    </source>
</evidence>
<keyword evidence="5" id="KW-0067">ATP-binding</keyword>
<dbReference type="PANTHER" id="PTHR43024">
    <property type="entry name" value="UDP-N-ACETYLMURAMOYL-TRIPEPTIDE--D-ALANYL-D-ALANINE LIGASE"/>
    <property type="match status" value="1"/>
</dbReference>
<dbReference type="AlphaFoldDB" id="A0A6J5YQP4"/>
<feature type="domain" description="Mur ligase central" evidence="13">
    <location>
        <begin position="105"/>
        <end position="291"/>
    </location>
</feature>
<evidence type="ECO:0000256" key="1">
    <source>
        <dbReference type="ARBA" id="ARBA00022490"/>
    </source>
</evidence>
<reference evidence="14" key="1">
    <citation type="submission" date="2020-05" db="EMBL/GenBank/DDBJ databases">
        <authorList>
            <person name="Chiriac C."/>
            <person name="Salcher M."/>
            <person name="Ghai R."/>
            <person name="Kavagutti S V."/>
        </authorList>
    </citation>
    <scope>NUCLEOTIDE SEQUENCE</scope>
</reference>
<keyword evidence="7" id="KW-0573">Peptidoglycan synthesis</keyword>